<comment type="subcellular location">
    <subcellularLocation>
        <location evidence="1">Nucleus</location>
    </subcellularLocation>
</comment>
<feature type="compositionally biased region" description="Polar residues" evidence="8">
    <location>
        <begin position="7"/>
        <end position="29"/>
    </location>
</feature>
<evidence type="ECO:0000313" key="12">
    <source>
        <dbReference type="EMBL" id="KAK3585967.1"/>
    </source>
</evidence>
<dbReference type="GO" id="GO:0006298">
    <property type="term" value="P:mismatch repair"/>
    <property type="evidence" value="ECO:0007669"/>
    <property type="project" value="TreeGrafter"/>
</dbReference>
<dbReference type="PANTHER" id="PTHR12135">
    <property type="entry name" value="DNA REPAIR PROTEIN XP-C / RAD4"/>
    <property type="match status" value="1"/>
</dbReference>
<dbReference type="SMART" id="SM01031">
    <property type="entry name" value="BHD_2"/>
    <property type="match status" value="1"/>
</dbReference>
<feature type="compositionally biased region" description="Polar residues" evidence="8">
    <location>
        <begin position="1211"/>
        <end position="1222"/>
    </location>
</feature>
<dbReference type="Proteomes" id="UP001195483">
    <property type="component" value="Unassembled WGS sequence"/>
</dbReference>
<keyword evidence="5" id="KW-0238">DNA-binding</keyword>
<dbReference type="InterPro" id="IPR042488">
    <property type="entry name" value="Rad4_BHD3_sf"/>
</dbReference>
<keyword evidence="6" id="KW-0234">DNA repair</keyword>
<dbReference type="GO" id="GO:0003697">
    <property type="term" value="F:single-stranded DNA binding"/>
    <property type="evidence" value="ECO:0007669"/>
    <property type="project" value="TreeGrafter"/>
</dbReference>
<comment type="similarity">
    <text evidence="2">Belongs to the XPC family.</text>
</comment>
<dbReference type="Pfam" id="PF10403">
    <property type="entry name" value="BHD_1"/>
    <property type="match status" value="1"/>
</dbReference>
<evidence type="ECO:0000256" key="1">
    <source>
        <dbReference type="ARBA" id="ARBA00004123"/>
    </source>
</evidence>
<feature type="compositionally biased region" description="Basic and acidic residues" evidence="8">
    <location>
        <begin position="110"/>
        <end position="158"/>
    </location>
</feature>
<keyword evidence="4" id="KW-0227">DNA damage</keyword>
<keyword evidence="7" id="KW-0539">Nucleus</keyword>
<dbReference type="NCBIfam" id="TIGR00605">
    <property type="entry name" value="rad4"/>
    <property type="match status" value="1"/>
</dbReference>
<protein>
    <recommendedName>
        <fullName evidence="14">DNA repair protein complementing XP-C cells homolog</fullName>
    </recommendedName>
</protein>
<dbReference type="InterPro" id="IPR018325">
    <property type="entry name" value="Rad4/PNGase_transGLS-fold"/>
</dbReference>
<evidence type="ECO:0000256" key="7">
    <source>
        <dbReference type="ARBA" id="ARBA00023242"/>
    </source>
</evidence>
<dbReference type="InterPro" id="IPR018026">
    <property type="entry name" value="DNA_repair_Rad4-like"/>
</dbReference>
<feature type="compositionally biased region" description="Basic and acidic residues" evidence="8">
    <location>
        <begin position="669"/>
        <end position="684"/>
    </location>
</feature>
<evidence type="ECO:0000259" key="11">
    <source>
        <dbReference type="SMART" id="SM01032"/>
    </source>
</evidence>
<feature type="compositionally biased region" description="Basic residues" evidence="8">
    <location>
        <begin position="227"/>
        <end position="238"/>
    </location>
</feature>
<dbReference type="InterPro" id="IPR018328">
    <property type="entry name" value="Rad4_beta-hairpin_dom3"/>
</dbReference>
<dbReference type="InterPro" id="IPR018327">
    <property type="entry name" value="BHD_2"/>
</dbReference>
<feature type="region of interest" description="Disordered" evidence="8">
    <location>
        <begin position="432"/>
        <end position="482"/>
    </location>
</feature>
<evidence type="ECO:0000256" key="2">
    <source>
        <dbReference type="ARBA" id="ARBA00009525"/>
    </source>
</evidence>
<dbReference type="Gene3D" id="3.90.260.10">
    <property type="entry name" value="Transglutaminase-like"/>
    <property type="match status" value="1"/>
</dbReference>
<feature type="region of interest" description="Disordered" evidence="8">
    <location>
        <begin position="1"/>
        <end position="42"/>
    </location>
</feature>
<evidence type="ECO:0000313" key="13">
    <source>
        <dbReference type="Proteomes" id="UP001195483"/>
    </source>
</evidence>
<keyword evidence="3" id="KW-0597">Phosphoprotein</keyword>
<dbReference type="SMART" id="SM01032">
    <property type="entry name" value="BHD_3"/>
    <property type="match status" value="1"/>
</dbReference>
<dbReference type="SMART" id="SM01030">
    <property type="entry name" value="BHD_1"/>
    <property type="match status" value="1"/>
</dbReference>
<dbReference type="GO" id="GO:0000111">
    <property type="term" value="C:nucleotide-excision repair factor 2 complex"/>
    <property type="evidence" value="ECO:0007669"/>
    <property type="project" value="TreeGrafter"/>
</dbReference>
<dbReference type="EMBL" id="JAEAOA010002240">
    <property type="protein sequence ID" value="KAK3585967.1"/>
    <property type="molecule type" value="Genomic_DNA"/>
</dbReference>
<feature type="domain" description="Rad4 beta-hairpin" evidence="10">
    <location>
        <begin position="1003"/>
        <end position="1058"/>
    </location>
</feature>
<evidence type="ECO:0008006" key="14">
    <source>
        <dbReference type="Google" id="ProtNLM"/>
    </source>
</evidence>
<feature type="compositionally biased region" description="Acidic residues" evidence="8">
    <location>
        <begin position="438"/>
        <end position="458"/>
    </location>
</feature>
<feature type="region of interest" description="Disordered" evidence="8">
    <location>
        <begin position="101"/>
        <end position="263"/>
    </location>
</feature>
<feature type="compositionally biased region" description="Polar residues" evidence="8">
    <location>
        <begin position="239"/>
        <end position="262"/>
    </location>
</feature>
<dbReference type="Pfam" id="PF03835">
    <property type="entry name" value="Rad4"/>
    <property type="match status" value="1"/>
</dbReference>
<proteinExistence type="inferred from homology"/>
<dbReference type="InterPro" id="IPR038765">
    <property type="entry name" value="Papain-like_cys_pep_sf"/>
</dbReference>
<dbReference type="Gene3D" id="3.30.70.2460">
    <property type="entry name" value="Rad4, beta-hairpin domain BHD3"/>
    <property type="match status" value="1"/>
</dbReference>
<feature type="compositionally biased region" description="Basic and acidic residues" evidence="8">
    <location>
        <begin position="1190"/>
        <end position="1209"/>
    </location>
</feature>
<dbReference type="GO" id="GO:0003684">
    <property type="term" value="F:damaged DNA binding"/>
    <property type="evidence" value="ECO:0007669"/>
    <property type="project" value="InterPro"/>
</dbReference>
<accession>A0AAE0S5V1</accession>
<feature type="region of interest" description="Disordered" evidence="8">
    <location>
        <begin position="646"/>
        <end position="798"/>
    </location>
</feature>
<dbReference type="FunFam" id="2.20.20.110:FF:000001">
    <property type="entry name" value="DNA repair protein complementing XP-C cells"/>
    <property type="match status" value="1"/>
</dbReference>
<reference evidence="12" key="1">
    <citation type="journal article" date="2021" name="Genome Biol. Evol.">
        <title>A High-Quality Reference Genome for a Parasitic Bivalve with Doubly Uniparental Inheritance (Bivalvia: Unionida).</title>
        <authorList>
            <person name="Smith C.H."/>
        </authorList>
    </citation>
    <scope>NUCLEOTIDE SEQUENCE</scope>
    <source>
        <strain evidence="12">CHS0354</strain>
    </source>
</reference>
<organism evidence="12 13">
    <name type="scientific">Potamilus streckersoni</name>
    <dbReference type="NCBI Taxonomy" id="2493646"/>
    <lineage>
        <taxon>Eukaryota</taxon>
        <taxon>Metazoa</taxon>
        <taxon>Spiralia</taxon>
        <taxon>Lophotrochozoa</taxon>
        <taxon>Mollusca</taxon>
        <taxon>Bivalvia</taxon>
        <taxon>Autobranchia</taxon>
        <taxon>Heteroconchia</taxon>
        <taxon>Palaeoheterodonta</taxon>
        <taxon>Unionida</taxon>
        <taxon>Unionoidea</taxon>
        <taxon>Unionidae</taxon>
        <taxon>Ambleminae</taxon>
        <taxon>Lampsilini</taxon>
        <taxon>Potamilus</taxon>
    </lineage>
</organism>
<feature type="region of interest" description="Disordered" evidence="8">
    <location>
        <begin position="1190"/>
        <end position="1229"/>
    </location>
</feature>
<evidence type="ECO:0000259" key="9">
    <source>
        <dbReference type="SMART" id="SM01030"/>
    </source>
</evidence>
<dbReference type="InterPro" id="IPR036985">
    <property type="entry name" value="Transglutaminase-like_sf"/>
</dbReference>
<sequence>MPRTRSRSAQNEQLPKTRPTQMGKNNLVQNEVEKRSLDRSQTKAGIERFIRVPEENVSKGNHNLNEVKLFSGKRKRKNSECYLEGSHLSGTTSKDEMVTNNVKNHRTKTLHTDKKPKPKKYSDISDKSLYEKDTDRLMGNTDVHDDRSRKKENGENKAFDNGLLSESESTQNRYEKFTSRRGRQRKVSLNERGADLTPTDNEVNRKKAKIEDSLIVIKETGQEKANKKSTRSRSKVSARKNTSENQSDASGNKSTDTASDLNQGEIVKMKIKEQLQISASTSFTQKKRKFVKSGQGVKTGSEDTDCDMDSVKHRSLNTPAKKRKVASEKDKEKIVSRKSQTKLKSQVKKKHTLEKTVKELITKSETSNVKSFTLDKKFPSNIDHTDITAILLHMEGPGMALLGPSTSSYSVGSMPSKPDTSCVKAEDDSLILMSNGGDENDNSDDDNGDKSEDSDEDSGGNWEEVEDHHTSSPKKSQIPDKPIEITLEAPLIGKKRQKKGFDWKVYFQRQLNRFKKELQEDMHKVHLLCLISHGMYWNSLCNREDLQAMVLSLLPNDFIPKSVKTFSLSSLSSLLKWFSQTIVVGNRNPVESQNKLHILETGIVSKSVPSAAYFAVICVILLRSLGFLTRLVMSLQPLPLKLSGMETSSRSKTKIKGNPAKIRKLAQNGEKKEASASKKDVLKRESKRKGRVINSDSERKDKSTKKKTKTSEEKYDLTSVKGKNSSKKLTAKNKTRRQCASKLAPSVYKEKEEEEDSEEDFIPVEDDTDSDESYKEKQGNKQKKSKDSGSSWKNTDDTVEVSSDLDFHEDTVTFRSPKLLRKTKGSKNKKIVSSDSDESITTETTGFDQWTEVYLESEEKWICIDSHNCQLNKPYEIERRTAKPVHYVLAFNNEGTLKDVTARYASQWMTETRKLRIESDWWEETLEPYRPRNTDMEEREDQEMKSHLIQKPLPTSVGLFKNHPLYVLQRHLLKFEAIYPDTSIPVGYVRGEPVYARECVHVLHSRENWLKEGRSVKIGETAYKMVKSRPKWKKPKENPDALDLELFGRWQTEDYIPPPAVDGKVPRNGYGNVELFLPSMLPSGTVHLKIPGLNKVAKKLGIDCAPAMTGWDNHCGFSHPLLDGWIVCEEFKDILLAAWDEEQEIMKQKEAEKREKRALSNWKLLVRGLLIKERLKHRFNLEEEKVQIQEEKASKLKKTKGEIANDVEKSWPSNRQAETQPSHYKVEKL</sequence>
<evidence type="ECO:0000256" key="5">
    <source>
        <dbReference type="ARBA" id="ARBA00023125"/>
    </source>
</evidence>
<evidence type="ECO:0000256" key="6">
    <source>
        <dbReference type="ARBA" id="ARBA00023204"/>
    </source>
</evidence>
<comment type="caution">
    <text evidence="12">The sequence shown here is derived from an EMBL/GenBank/DDBJ whole genome shotgun (WGS) entry which is preliminary data.</text>
</comment>
<dbReference type="InterPro" id="IPR018326">
    <property type="entry name" value="Rad4_beta-hairpin_dom1"/>
</dbReference>
<dbReference type="GO" id="GO:0005737">
    <property type="term" value="C:cytoplasm"/>
    <property type="evidence" value="ECO:0007669"/>
    <property type="project" value="TreeGrafter"/>
</dbReference>
<feature type="domain" description="Rad4 beta-hairpin" evidence="11">
    <location>
        <begin position="1065"/>
        <end position="1139"/>
    </location>
</feature>
<dbReference type="GO" id="GO:0006289">
    <property type="term" value="P:nucleotide-excision repair"/>
    <property type="evidence" value="ECO:0007669"/>
    <property type="project" value="InterPro"/>
</dbReference>
<feature type="domain" description="Rad4 beta-hairpin" evidence="9">
    <location>
        <begin position="949"/>
        <end position="1001"/>
    </location>
</feature>
<dbReference type="Pfam" id="PF10404">
    <property type="entry name" value="BHD_2"/>
    <property type="match status" value="1"/>
</dbReference>
<feature type="compositionally biased region" description="Basic and acidic residues" evidence="8">
    <location>
        <begin position="202"/>
        <end position="212"/>
    </location>
</feature>
<dbReference type="Pfam" id="PF10405">
    <property type="entry name" value="BHD_3"/>
    <property type="match status" value="1"/>
</dbReference>
<dbReference type="SUPFAM" id="SSF54001">
    <property type="entry name" value="Cysteine proteinases"/>
    <property type="match status" value="1"/>
</dbReference>
<feature type="region of interest" description="Disordered" evidence="8">
    <location>
        <begin position="291"/>
        <end position="312"/>
    </location>
</feature>
<dbReference type="InterPro" id="IPR004583">
    <property type="entry name" value="DNA_repair_Rad4"/>
</dbReference>
<feature type="compositionally biased region" description="Basic residues" evidence="8">
    <location>
        <begin position="724"/>
        <end position="739"/>
    </location>
</feature>
<feature type="compositionally biased region" description="Basic and acidic residues" evidence="8">
    <location>
        <begin position="31"/>
        <end position="42"/>
    </location>
</feature>
<reference evidence="12" key="2">
    <citation type="journal article" date="2021" name="Genome Biol. Evol.">
        <title>Developing a high-quality reference genome for a parasitic bivalve with doubly uniparental inheritance (Bivalvia: Unionida).</title>
        <authorList>
            <person name="Smith C.H."/>
        </authorList>
    </citation>
    <scope>NUCLEOTIDE SEQUENCE</scope>
    <source>
        <strain evidence="12">CHS0354</strain>
        <tissue evidence="12">Mantle</tissue>
    </source>
</reference>
<keyword evidence="13" id="KW-1185">Reference proteome</keyword>
<feature type="compositionally biased region" description="Acidic residues" evidence="8">
    <location>
        <begin position="752"/>
        <end position="771"/>
    </location>
</feature>
<dbReference type="AlphaFoldDB" id="A0AAE0S5V1"/>
<dbReference type="Gene3D" id="2.20.20.110">
    <property type="entry name" value="Rad4, beta-hairpin domain BHD1"/>
    <property type="match status" value="1"/>
</dbReference>
<evidence type="ECO:0000256" key="3">
    <source>
        <dbReference type="ARBA" id="ARBA00022553"/>
    </source>
</evidence>
<evidence type="ECO:0000256" key="4">
    <source>
        <dbReference type="ARBA" id="ARBA00022763"/>
    </source>
</evidence>
<reference evidence="12" key="3">
    <citation type="submission" date="2023-05" db="EMBL/GenBank/DDBJ databases">
        <authorList>
            <person name="Smith C.H."/>
        </authorList>
    </citation>
    <scope>NUCLEOTIDE SEQUENCE</scope>
    <source>
        <strain evidence="12">CHS0354</strain>
        <tissue evidence="12">Mantle</tissue>
    </source>
</reference>
<dbReference type="GO" id="GO:0071942">
    <property type="term" value="C:XPC complex"/>
    <property type="evidence" value="ECO:0007669"/>
    <property type="project" value="TreeGrafter"/>
</dbReference>
<dbReference type="PANTHER" id="PTHR12135:SF0">
    <property type="entry name" value="DNA REPAIR PROTEIN COMPLEMENTING XP-C CELLS"/>
    <property type="match status" value="1"/>
</dbReference>
<evidence type="ECO:0000256" key="8">
    <source>
        <dbReference type="SAM" id="MobiDB-lite"/>
    </source>
</evidence>
<gene>
    <name evidence="12" type="ORF">CHS0354_038511</name>
</gene>
<name>A0AAE0S5V1_9BIVA</name>
<dbReference type="FunFam" id="3.30.70.2460:FF:000001">
    <property type="entry name" value="DNA repair protein Rad4 family"/>
    <property type="match status" value="1"/>
</dbReference>
<evidence type="ECO:0000259" key="10">
    <source>
        <dbReference type="SMART" id="SM01031"/>
    </source>
</evidence>